<protein>
    <submittedName>
        <fullName evidence="6">Hca operon transcriptional activator</fullName>
    </submittedName>
</protein>
<evidence type="ECO:0000259" key="5">
    <source>
        <dbReference type="PROSITE" id="PS50931"/>
    </source>
</evidence>
<comment type="caution">
    <text evidence="6">The sequence shown here is derived from an EMBL/GenBank/DDBJ whole genome shotgun (WGS) entry which is preliminary data.</text>
</comment>
<dbReference type="RefSeq" id="WP_066622097.1">
    <property type="nucleotide sequence ID" value="NZ_FQXL01000036.1"/>
</dbReference>
<evidence type="ECO:0000313" key="7">
    <source>
        <dbReference type="Proteomes" id="UP000076603"/>
    </source>
</evidence>
<dbReference type="GO" id="GO:0003700">
    <property type="term" value="F:DNA-binding transcription factor activity"/>
    <property type="evidence" value="ECO:0007669"/>
    <property type="project" value="InterPro"/>
</dbReference>
<comment type="similarity">
    <text evidence="1">Belongs to the LysR transcriptional regulatory family.</text>
</comment>
<name>A0A161YP58_9CLOT</name>
<accession>A0A161YP58</accession>
<dbReference type="PROSITE" id="PS50931">
    <property type="entry name" value="HTH_LYSR"/>
    <property type="match status" value="1"/>
</dbReference>
<dbReference type="EMBL" id="LWAE01000002">
    <property type="protein sequence ID" value="KZL92542.1"/>
    <property type="molecule type" value="Genomic_DNA"/>
</dbReference>
<dbReference type="Pfam" id="PF00126">
    <property type="entry name" value="HTH_1"/>
    <property type="match status" value="1"/>
</dbReference>
<dbReference type="Gene3D" id="1.10.10.10">
    <property type="entry name" value="Winged helix-like DNA-binding domain superfamily/Winged helix DNA-binding domain"/>
    <property type="match status" value="1"/>
</dbReference>
<gene>
    <name evidence="6" type="primary">hcaR</name>
    <name evidence="6" type="ORF">CLMAG_23560</name>
</gene>
<keyword evidence="7" id="KW-1185">Reference proteome</keyword>
<reference evidence="6 7" key="1">
    <citation type="submission" date="2016-04" db="EMBL/GenBank/DDBJ databases">
        <title>Genome sequence of Clostridium magnum DSM 2767.</title>
        <authorList>
            <person name="Poehlein A."/>
            <person name="Uhlig R."/>
            <person name="Fischer R."/>
            <person name="Bahl H."/>
            <person name="Daniel R."/>
        </authorList>
    </citation>
    <scope>NUCLEOTIDE SEQUENCE [LARGE SCALE GENOMIC DNA]</scope>
    <source>
        <strain evidence="6 7">DSM 2767</strain>
    </source>
</reference>
<dbReference type="InterPro" id="IPR036388">
    <property type="entry name" value="WH-like_DNA-bd_sf"/>
</dbReference>
<feature type="domain" description="HTH lysR-type" evidence="5">
    <location>
        <begin position="1"/>
        <end position="58"/>
    </location>
</feature>
<evidence type="ECO:0000256" key="2">
    <source>
        <dbReference type="ARBA" id="ARBA00023015"/>
    </source>
</evidence>
<evidence type="ECO:0000256" key="1">
    <source>
        <dbReference type="ARBA" id="ARBA00009437"/>
    </source>
</evidence>
<keyword evidence="2" id="KW-0805">Transcription regulation</keyword>
<dbReference type="Proteomes" id="UP000076603">
    <property type="component" value="Unassembled WGS sequence"/>
</dbReference>
<dbReference type="PANTHER" id="PTHR30419">
    <property type="entry name" value="HTH-TYPE TRANSCRIPTIONAL REGULATOR YBHD"/>
    <property type="match status" value="1"/>
</dbReference>
<evidence type="ECO:0000256" key="3">
    <source>
        <dbReference type="ARBA" id="ARBA00023125"/>
    </source>
</evidence>
<dbReference type="PRINTS" id="PR00039">
    <property type="entry name" value="HTHLYSR"/>
</dbReference>
<evidence type="ECO:0000313" key="6">
    <source>
        <dbReference type="EMBL" id="KZL92542.1"/>
    </source>
</evidence>
<dbReference type="SUPFAM" id="SSF46785">
    <property type="entry name" value="Winged helix' DNA-binding domain"/>
    <property type="match status" value="1"/>
</dbReference>
<dbReference type="AlphaFoldDB" id="A0A161YP58"/>
<dbReference type="FunFam" id="1.10.10.10:FF:000001">
    <property type="entry name" value="LysR family transcriptional regulator"/>
    <property type="match status" value="1"/>
</dbReference>
<keyword evidence="3" id="KW-0238">DNA-binding</keyword>
<dbReference type="CDD" id="cd05466">
    <property type="entry name" value="PBP2_LTTR_substrate"/>
    <property type="match status" value="1"/>
</dbReference>
<dbReference type="InterPro" id="IPR000847">
    <property type="entry name" value="LysR_HTH_N"/>
</dbReference>
<dbReference type="InterPro" id="IPR005119">
    <property type="entry name" value="LysR_subst-bd"/>
</dbReference>
<dbReference type="STRING" id="1121326.CLMAG_23560"/>
<dbReference type="GO" id="GO:0005829">
    <property type="term" value="C:cytosol"/>
    <property type="evidence" value="ECO:0007669"/>
    <property type="project" value="TreeGrafter"/>
</dbReference>
<proteinExistence type="inferred from homology"/>
<dbReference type="Gene3D" id="3.40.190.290">
    <property type="match status" value="1"/>
</dbReference>
<dbReference type="Pfam" id="PF03466">
    <property type="entry name" value="LysR_substrate"/>
    <property type="match status" value="1"/>
</dbReference>
<sequence>MEFKDIEYVLAISKYHNITKAAESLYVTQPNLSTYIKNMEKRLGITLFKREGNKIDLTFEGEMFLESGIKMLQQRDTLMNKLNESVDSERGRLKLSVPLLRGSYLIPLIIPAFQKKYPNVHIILSEGDSTESEKDVKNGISDLAIFNKPFRKLDLDHEVIYQEEMLLVMHKGHPLSKKAKKVKESKYPWMDIELCKDESFIMHSPSQHTGRVERHIFDEANINPNIILETKNFEASVRLVGLNYGLTFIPESHMKYISNEDNLMFCSVGNPTINMDFIAAYVNKDYLSKYAKDFIKISKECFQQENSAINYLSTLSNDSELRSLKNAAV</sequence>
<keyword evidence="4" id="KW-0804">Transcription</keyword>
<organism evidence="6 7">
    <name type="scientific">Clostridium magnum DSM 2767</name>
    <dbReference type="NCBI Taxonomy" id="1121326"/>
    <lineage>
        <taxon>Bacteria</taxon>
        <taxon>Bacillati</taxon>
        <taxon>Bacillota</taxon>
        <taxon>Clostridia</taxon>
        <taxon>Eubacteriales</taxon>
        <taxon>Clostridiaceae</taxon>
        <taxon>Clostridium</taxon>
    </lineage>
</organism>
<dbReference type="SUPFAM" id="SSF53850">
    <property type="entry name" value="Periplasmic binding protein-like II"/>
    <property type="match status" value="1"/>
</dbReference>
<dbReference type="InterPro" id="IPR036390">
    <property type="entry name" value="WH_DNA-bd_sf"/>
</dbReference>
<dbReference type="OrthoDB" id="1825944at2"/>
<evidence type="ECO:0000256" key="4">
    <source>
        <dbReference type="ARBA" id="ARBA00023163"/>
    </source>
</evidence>
<dbReference type="PATRIC" id="fig|1121326.3.peg.2353"/>
<dbReference type="InterPro" id="IPR050950">
    <property type="entry name" value="HTH-type_LysR_regulators"/>
</dbReference>
<dbReference type="GO" id="GO:0003677">
    <property type="term" value="F:DNA binding"/>
    <property type="evidence" value="ECO:0007669"/>
    <property type="project" value="UniProtKB-KW"/>
</dbReference>